<evidence type="ECO:0000256" key="1">
    <source>
        <dbReference type="SAM" id="Phobius"/>
    </source>
</evidence>
<keyword evidence="3" id="KW-1185">Reference proteome</keyword>
<feature type="transmembrane region" description="Helical" evidence="1">
    <location>
        <begin position="172"/>
        <end position="189"/>
    </location>
</feature>
<gene>
    <name evidence="2" type="ORF">WG900_03920</name>
</gene>
<proteinExistence type="predicted"/>
<feature type="transmembrane region" description="Helical" evidence="1">
    <location>
        <begin position="45"/>
        <end position="67"/>
    </location>
</feature>
<dbReference type="EMBL" id="JBBHJY010000001">
    <property type="protein sequence ID" value="MEJ6009064.1"/>
    <property type="molecule type" value="Genomic_DNA"/>
</dbReference>
<comment type="caution">
    <text evidence="2">The sequence shown here is derived from an EMBL/GenBank/DDBJ whole genome shotgun (WGS) entry which is preliminary data.</text>
</comment>
<name>A0ABU8S518_9SPHN</name>
<feature type="transmembrane region" description="Helical" evidence="1">
    <location>
        <begin position="73"/>
        <end position="99"/>
    </location>
</feature>
<feature type="transmembrane region" description="Helical" evidence="1">
    <location>
        <begin position="119"/>
        <end position="137"/>
    </location>
</feature>
<sequence>MSQFEFLFSLFTIVMGLSLVELLAGLGRALEFRLGGAARSEGFSFGWLTPLLAIFVILDLLSFWMFAWTVRELVVVSALSVVAIVAFSGAYYLAARLVFPSDPERFQDLDVHYHRVQRVVFVMLIAMLAMQWAFVLMQSQLRAMAASPVSLAMTLVLLALMIAAALVRNRNASIAILVALIARYLAIYVT</sequence>
<keyword evidence="1" id="KW-0472">Membrane</keyword>
<evidence type="ECO:0000313" key="3">
    <source>
        <dbReference type="Proteomes" id="UP001379235"/>
    </source>
</evidence>
<keyword evidence="1" id="KW-1133">Transmembrane helix</keyword>
<dbReference type="Proteomes" id="UP001379235">
    <property type="component" value="Unassembled WGS sequence"/>
</dbReference>
<accession>A0ABU8S518</accession>
<feature type="transmembrane region" description="Helical" evidence="1">
    <location>
        <begin position="149"/>
        <end position="167"/>
    </location>
</feature>
<feature type="transmembrane region" description="Helical" evidence="1">
    <location>
        <begin position="6"/>
        <end position="24"/>
    </location>
</feature>
<protein>
    <submittedName>
        <fullName evidence="2">Uncharacterized protein</fullName>
    </submittedName>
</protein>
<dbReference type="RefSeq" id="WP_339964829.1">
    <property type="nucleotide sequence ID" value="NZ_JBBHJY010000001.1"/>
</dbReference>
<evidence type="ECO:0000313" key="2">
    <source>
        <dbReference type="EMBL" id="MEJ6009064.1"/>
    </source>
</evidence>
<organism evidence="2 3">
    <name type="scientific">Novosphingobium aquae</name>
    <dbReference type="NCBI Taxonomy" id="3133435"/>
    <lineage>
        <taxon>Bacteria</taxon>
        <taxon>Pseudomonadati</taxon>
        <taxon>Pseudomonadota</taxon>
        <taxon>Alphaproteobacteria</taxon>
        <taxon>Sphingomonadales</taxon>
        <taxon>Sphingomonadaceae</taxon>
        <taxon>Novosphingobium</taxon>
    </lineage>
</organism>
<keyword evidence="1" id="KW-0812">Transmembrane</keyword>
<reference evidence="2 3" key="1">
    <citation type="submission" date="2024-03" db="EMBL/GenBank/DDBJ databases">
        <authorList>
            <person name="Jo J.-H."/>
        </authorList>
    </citation>
    <scope>NUCLEOTIDE SEQUENCE [LARGE SCALE GENOMIC DNA]</scope>
    <source>
        <strain evidence="2 3">AS3R-12</strain>
    </source>
</reference>